<evidence type="ECO:0000259" key="4">
    <source>
        <dbReference type="PROSITE" id="PS50932"/>
    </source>
</evidence>
<dbReference type="InterPro" id="IPR000843">
    <property type="entry name" value="HTH_LacI"/>
</dbReference>
<protein>
    <submittedName>
        <fullName evidence="5">LacI family DNA-binding transcriptional regulator</fullName>
    </submittedName>
</protein>
<dbReference type="Pfam" id="PF00356">
    <property type="entry name" value="LacI"/>
    <property type="match status" value="1"/>
</dbReference>
<gene>
    <name evidence="5" type="ORF">ABS642_10980</name>
</gene>
<reference evidence="5" key="1">
    <citation type="submission" date="2024-06" db="EMBL/GenBank/DDBJ databases">
        <title>Draft genome sequence of Microbacterium sp. strain A8/3-1, isolated from Oxytropis tragacanthoides Fisch. ex DC. Root nodules in the Altai region of Russia.</title>
        <authorList>
            <person name="Sazanova A."/>
            <person name="Guro P."/>
            <person name="Kuznetsova I."/>
            <person name="Belimov A."/>
            <person name="Safronova V."/>
        </authorList>
    </citation>
    <scope>NUCLEOTIDE SEQUENCE</scope>
    <source>
        <strain evidence="5">A8/3-1</strain>
    </source>
</reference>
<evidence type="ECO:0000256" key="2">
    <source>
        <dbReference type="ARBA" id="ARBA00023125"/>
    </source>
</evidence>
<dbReference type="RefSeq" id="WP_350350092.1">
    <property type="nucleotide sequence ID" value="NZ_CP158357.1"/>
</dbReference>
<dbReference type="Gene3D" id="1.10.260.40">
    <property type="entry name" value="lambda repressor-like DNA-binding domains"/>
    <property type="match status" value="1"/>
</dbReference>
<dbReference type="CDD" id="cd01392">
    <property type="entry name" value="HTH_LacI"/>
    <property type="match status" value="1"/>
</dbReference>
<dbReference type="InterPro" id="IPR028082">
    <property type="entry name" value="Peripla_BP_I"/>
</dbReference>
<sequence length="340" mass="35982">MVTMHDVAARANVSVATVSFVLNGTKPISPATTSRVEQAMRELGYRRNPVGAALARGRTKIIGMLYPALQRPLSGTVGGFFTSAAVRAQERGYQLVLWPISNESDEAMALADTGLVDGVLLMEVQLNDNRVPALVQGRTPFALIGRTADPEGLAYVDVDFGATVTTAVETLVALGHRDFCLVTGGSRAGRFEEHGPAERSRAAFLADMEAAGLTGAVRYCLEDSREGRAFGRAFRDEHPDVTAMLLLNEHAAPGIVIGLREAGVRVPEDLSIISLGSSAHMANMVDPALTFLRSPADELGRLGVDTIIDRIENPDAGLPAVLIPCEMVPGGSIAEAPGRA</sequence>
<proteinExistence type="predicted"/>
<dbReference type="PANTHER" id="PTHR30146">
    <property type="entry name" value="LACI-RELATED TRANSCRIPTIONAL REPRESSOR"/>
    <property type="match status" value="1"/>
</dbReference>
<keyword evidence="1" id="KW-0805">Transcription regulation</keyword>
<dbReference type="GO" id="GO:0000976">
    <property type="term" value="F:transcription cis-regulatory region binding"/>
    <property type="evidence" value="ECO:0007669"/>
    <property type="project" value="TreeGrafter"/>
</dbReference>
<dbReference type="SUPFAM" id="SSF47413">
    <property type="entry name" value="lambda repressor-like DNA-binding domains"/>
    <property type="match status" value="1"/>
</dbReference>
<accession>A0AAU7VS45</accession>
<dbReference type="SUPFAM" id="SSF53822">
    <property type="entry name" value="Periplasmic binding protein-like I"/>
    <property type="match status" value="1"/>
</dbReference>
<organism evidence="5">
    <name type="scientific">Microbacterium sp. A8/3-1</name>
    <dbReference type="NCBI Taxonomy" id="3160749"/>
    <lineage>
        <taxon>Bacteria</taxon>
        <taxon>Bacillati</taxon>
        <taxon>Actinomycetota</taxon>
        <taxon>Actinomycetes</taxon>
        <taxon>Micrococcales</taxon>
        <taxon>Microbacteriaceae</taxon>
        <taxon>Microbacterium</taxon>
    </lineage>
</organism>
<dbReference type="InterPro" id="IPR010982">
    <property type="entry name" value="Lambda_DNA-bd_dom_sf"/>
</dbReference>
<dbReference type="InterPro" id="IPR046335">
    <property type="entry name" value="LacI/GalR-like_sensor"/>
</dbReference>
<dbReference type="PROSITE" id="PS50932">
    <property type="entry name" value="HTH_LACI_2"/>
    <property type="match status" value="1"/>
</dbReference>
<name>A0AAU7VS45_9MICO</name>
<evidence type="ECO:0000256" key="3">
    <source>
        <dbReference type="ARBA" id="ARBA00023163"/>
    </source>
</evidence>
<evidence type="ECO:0000256" key="1">
    <source>
        <dbReference type="ARBA" id="ARBA00023015"/>
    </source>
</evidence>
<keyword evidence="2 5" id="KW-0238">DNA-binding</keyword>
<feature type="domain" description="HTH lacI-type" evidence="4">
    <location>
        <begin position="2"/>
        <end position="56"/>
    </location>
</feature>
<dbReference type="PANTHER" id="PTHR30146:SF109">
    <property type="entry name" value="HTH-TYPE TRANSCRIPTIONAL REGULATOR GALS"/>
    <property type="match status" value="1"/>
</dbReference>
<dbReference type="PROSITE" id="PS00356">
    <property type="entry name" value="HTH_LACI_1"/>
    <property type="match status" value="1"/>
</dbReference>
<dbReference type="SMART" id="SM00354">
    <property type="entry name" value="HTH_LACI"/>
    <property type="match status" value="1"/>
</dbReference>
<evidence type="ECO:0000313" key="5">
    <source>
        <dbReference type="EMBL" id="XBX76442.1"/>
    </source>
</evidence>
<dbReference type="EMBL" id="CP158357">
    <property type="protein sequence ID" value="XBX76442.1"/>
    <property type="molecule type" value="Genomic_DNA"/>
</dbReference>
<dbReference type="Pfam" id="PF13377">
    <property type="entry name" value="Peripla_BP_3"/>
    <property type="match status" value="1"/>
</dbReference>
<dbReference type="GO" id="GO:0003700">
    <property type="term" value="F:DNA-binding transcription factor activity"/>
    <property type="evidence" value="ECO:0007669"/>
    <property type="project" value="TreeGrafter"/>
</dbReference>
<dbReference type="Gene3D" id="3.40.50.2300">
    <property type="match status" value="2"/>
</dbReference>
<keyword evidence="3" id="KW-0804">Transcription</keyword>
<dbReference type="AlphaFoldDB" id="A0AAU7VS45"/>